<evidence type="ECO:0000256" key="8">
    <source>
        <dbReference type="PIRSR" id="PIRSR001123-2"/>
    </source>
</evidence>
<proteinExistence type="inferred from homology"/>
<evidence type="ECO:0000256" key="4">
    <source>
        <dbReference type="ARBA" id="ARBA00022723"/>
    </source>
</evidence>
<dbReference type="Pfam" id="PF05343">
    <property type="entry name" value="Peptidase_M42"/>
    <property type="match status" value="1"/>
</dbReference>
<feature type="binding site" evidence="8">
    <location>
        <position position="204"/>
    </location>
    <ligand>
        <name>Zn(2+)</name>
        <dbReference type="ChEBI" id="CHEBI:29105"/>
        <label>2</label>
    </ligand>
</feature>
<comment type="similarity">
    <text evidence="1 6">Belongs to the peptidase M42 family.</text>
</comment>
<evidence type="ECO:0000256" key="5">
    <source>
        <dbReference type="ARBA" id="ARBA00022801"/>
    </source>
</evidence>
<evidence type="ECO:0000256" key="6">
    <source>
        <dbReference type="PIRNR" id="PIRNR001123"/>
    </source>
</evidence>
<dbReference type="PIRSF" id="PIRSF001123">
    <property type="entry name" value="PepA_GA"/>
    <property type="match status" value="1"/>
</dbReference>
<feature type="binding site" evidence="8">
    <location>
        <position position="226"/>
    </location>
    <ligand>
        <name>Zn(2+)</name>
        <dbReference type="ChEBI" id="CHEBI:29105"/>
        <label>1</label>
    </ligand>
</feature>
<dbReference type="AlphaFoldDB" id="A0A9D1PI54"/>
<comment type="cofactor">
    <cofactor evidence="8">
        <name>a divalent metal cation</name>
        <dbReference type="ChEBI" id="CHEBI:60240"/>
    </cofactor>
    <text evidence="8">Binds 2 divalent metal cations per subunit.</text>
</comment>
<feature type="active site" description="Proton acceptor" evidence="7">
    <location>
        <position position="203"/>
    </location>
</feature>
<evidence type="ECO:0000256" key="1">
    <source>
        <dbReference type="ARBA" id="ARBA00006272"/>
    </source>
</evidence>
<dbReference type="PANTHER" id="PTHR32481:SF0">
    <property type="entry name" value="AMINOPEPTIDASE YPDE-RELATED"/>
    <property type="match status" value="1"/>
</dbReference>
<protein>
    <submittedName>
        <fullName evidence="9">M20/M25/M40 family metallo-hydrolase</fullName>
    </submittedName>
</protein>
<dbReference type="GO" id="GO:0046872">
    <property type="term" value="F:metal ion binding"/>
    <property type="evidence" value="ECO:0007669"/>
    <property type="project" value="UniProtKB-UniRule"/>
</dbReference>
<dbReference type="GO" id="GO:0004177">
    <property type="term" value="F:aminopeptidase activity"/>
    <property type="evidence" value="ECO:0007669"/>
    <property type="project" value="UniProtKB-UniRule"/>
</dbReference>
<dbReference type="GO" id="GO:0006508">
    <property type="term" value="P:proteolysis"/>
    <property type="evidence" value="ECO:0007669"/>
    <property type="project" value="UniProtKB-KW"/>
</dbReference>
<dbReference type="EMBL" id="DXIE01000038">
    <property type="protein sequence ID" value="HIV62586.1"/>
    <property type="molecule type" value="Genomic_DNA"/>
</dbReference>
<reference evidence="9" key="2">
    <citation type="submission" date="2021-04" db="EMBL/GenBank/DDBJ databases">
        <authorList>
            <person name="Gilroy R."/>
        </authorList>
    </citation>
    <scope>NUCLEOTIDE SEQUENCE</scope>
    <source>
        <strain evidence="9">CHK193-4272</strain>
    </source>
</reference>
<dbReference type="PANTHER" id="PTHR32481">
    <property type="entry name" value="AMINOPEPTIDASE"/>
    <property type="match status" value="1"/>
</dbReference>
<reference evidence="9" key="1">
    <citation type="journal article" date="2021" name="PeerJ">
        <title>Extensive microbial diversity within the chicken gut microbiome revealed by metagenomics and culture.</title>
        <authorList>
            <person name="Gilroy R."/>
            <person name="Ravi A."/>
            <person name="Getino M."/>
            <person name="Pursley I."/>
            <person name="Horton D.L."/>
            <person name="Alikhan N.F."/>
            <person name="Baker D."/>
            <person name="Gharbi K."/>
            <person name="Hall N."/>
            <person name="Watson M."/>
            <person name="Adriaenssens E.M."/>
            <person name="Foster-Nyarko E."/>
            <person name="Jarju S."/>
            <person name="Secka A."/>
            <person name="Antonio M."/>
            <person name="Oren A."/>
            <person name="Chaudhuri R.R."/>
            <person name="La Ragione R."/>
            <person name="Hildebrand F."/>
            <person name="Pallen M.J."/>
        </authorList>
    </citation>
    <scope>NUCLEOTIDE SEQUENCE</scope>
    <source>
        <strain evidence="9">CHK193-4272</strain>
    </source>
</reference>
<evidence type="ECO:0000313" key="9">
    <source>
        <dbReference type="EMBL" id="HIV62586.1"/>
    </source>
</evidence>
<keyword evidence="4 8" id="KW-0479">Metal-binding</keyword>
<accession>A0A9D1PI54</accession>
<name>A0A9D1PI54_9FIRM</name>
<organism evidence="9 10">
    <name type="scientific">Candidatus Butyricicoccus avistercoris</name>
    <dbReference type="NCBI Taxonomy" id="2838518"/>
    <lineage>
        <taxon>Bacteria</taxon>
        <taxon>Bacillati</taxon>
        <taxon>Bacillota</taxon>
        <taxon>Clostridia</taxon>
        <taxon>Eubacteriales</taxon>
        <taxon>Butyricicoccaceae</taxon>
        <taxon>Butyricicoccus</taxon>
    </lineage>
</organism>
<comment type="caution">
    <text evidence="9">The sequence shown here is derived from an EMBL/GenBank/DDBJ whole genome shotgun (WGS) entry which is preliminary data.</text>
</comment>
<evidence type="ECO:0000256" key="7">
    <source>
        <dbReference type="PIRSR" id="PIRSR001123-1"/>
    </source>
</evidence>
<gene>
    <name evidence="9" type="ORF">H9746_07080</name>
</gene>
<evidence type="ECO:0000256" key="2">
    <source>
        <dbReference type="ARBA" id="ARBA00022438"/>
    </source>
</evidence>
<keyword evidence="5" id="KW-0378">Hydrolase</keyword>
<feature type="binding site" evidence="8">
    <location>
        <position position="65"/>
    </location>
    <ligand>
        <name>Zn(2+)</name>
        <dbReference type="ChEBI" id="CHEBI:29105"/>
        <label>1</label>
    </ligand>
</feature>
<dbReference type="Gene3D" id="3.40.630.10">
    <property type="entry name" value="Zn peptidases"/>
    <property type="match status" value="1"/>
</dbReference>
<dbReference type="SUPFAM" id="SSF101821">
    <property type="entry name" value="Aminopeptidase/glucanase lid domain"/>
    <property type="match status" value="1"/>
</dbReference>
<evidence type="ECO:0000313" key="10">
    <source>
        <dbReference type="Proteomes" id="UP000886808"/>
    </source>
</evidence>
<keyword evidence="3" id="KW-0645">Protease</keyword>
<feature type="binding site" evidence="8">
    <location>
        <position position="310"/>
    </location>
    <ligand>
        <name>Zn(2+)</name>
        <dbReference type="ChEBI" id="CHEBI:29105"/>
        <label>2</label>
    </ligand>
</feature>
<evidence type="ECO:0000256" key="3">
    <source>
        <dbReference type="ARBA" id="ARBA00022670"/>
    </source>
</evidence>
<dbReference type="Proteomes" id="UP000886808">
    <property type="component" value="Unassembled WGS sequence"/>
</dbReference>
<feature type="binding site" evidence="8">
    <location>
        <position position="171"/>
    </location>
    <ligand>
        <name>Zn(2+)</name>
        <dbReference type="ChEBI" id="CHEBI:29105"/>
        <label>2</label>
    </ligand>
</feature>
<dbReference type="InterPro" id="IPR023367">
    <property type="entry name" value="Peptidase_M42_dom2"/>
</dbReference>
<dbReference type="InterPro" id="IPR051464">
    <property type="entry name" value="Peptidase_M42_aminopept"/>
</dbReference>
<dbReference type="Gene3D" id="2.40.30.40">
    <property type="entry name" value="Peptidase M42, domain 2"/>
    <property type="match status" value="1"/>
</dbReference>
<sequence length="342" mass="36508">MNQIESLEKLCSLPAVTGFELNSAKALAEMLMPLVNKVDIDAFGTVTGLLVCPVPNAKTVLLDAHFDQIGFIVTETLEGGFLRFTSVGGVDPRMLLGSEVTILTNNPIEGIICSIPPHLSSEEDRKNAVPVHEMLIDTGLLDAKIPIGTPIVFKKPLTNLSKGIVCSKCLDDRAGIQAILQALGQLRRQDLKVNVAVLFSAQEEITSLGAITGAFRLRPDVAIAVDVSHAHTPDAPSSETFEFGGGTMIGMGPNMNTKLTKSLIRLARAEGIPYQLEVMEGNTGTNAWNIQISACGTAQALLSIPLKYMHTPIETVKLCDIDATADLIAAFLKNFDGGCICL</sequence>
<dbReference type="InterPro" id="IPR008007">
    <property type="entry name" value="Peptidase_M42"/>
</dbReference>
<keyword evidence="2" id="KW-0031">Aminopeptidase</keyword>
<feature type="binding site" evidence="8">
    <location>
        <position position="171"/>
    </location>
    <ligand>
        <name>Zn(2+)</name>
        <dbReference type="ChEBI" id="CHEBI:29105"/>
        <label>1</label>
    </ligand>
</feature>
<dbReference type="SUPFAM" id="SSF53187">
    <property type="entry name" value="Zn-dependent exopeptidases"/>
    <property type="match status" value="1"/>
</dbReference>